<dbReference type="InterPro" id="IPR033116">
    <property type="entry name" value="TRYPSIN_SER"/>
</dbReference>
<dbReference type="InterPro" id="IPR001314">
    <property type="entry name" value="Peptidase_S1A"/>
</dbReference>
<dbReference type="SUPFAM" id="SSF50494">
    <property type="entry name" value="Trypsin-like serine proteases"/>
    <property type="match status" value="1"/>
</dbReference>
<feature type="domain" description="Peptidase S1" evidence="9">
    <location>
        <begin position="108"/>
        <end position="359"/>
    </location>
</feature>
<evidence type="ECO:0000256" key="5">
    <source>
        <dbReference type="ARBA" id="ARBA00023157"/>
    </source>
</evidence>
<dbReference type="AlphaFoldDB" id="A0A9R1U707"/>
<accession>A0A9R1U707</accession>
<name>A0A9R1U707_9HYME</name>
<dbReference type="SMART" id="SM00680">
    <property type="entry name" value="CLIP"/>
    <property type="match status" value="1"/>
</dbReference>
<keyword evidence="4 7" id="KW-0720">Serine protease</keyword>
<evidence type="ECO:0000313" key="11">
    <source>
        <dbReference type="RefSeq" id="XP_011309612.1"/>
    </source>
</evidence>
<dbReference type="Proteomes" id="UP000694866">
    <property type="component" value="Unplaced"/>
</dbReference>
<dbReference type="RefSeq" id="XP_011309612.1">
    <property type="nucleotide sequence ID" value="XM_011311310.1"/>
</dbReference>
<protein>
    <submittedName>
        <fullName evidence="11">Serine protease snake</fullName>
    </submittedName>
</protein>
<feature type="chain" id="PRO_5040120699" evidence="8">
    <location>
        <begin position="24"/>
        <end position="369"/>
    </location>
</feature>
<evidence type="ECO:0000259" key="9">
    <source>
        <dbReference type="PROSITE" id="PS50240"/>
    </source>
</evidence>
<dbReference type="InterPro" id="IPR009003">
    <property type="entry name" value="Peptidase_S1_PA"/>
</dbReference>
<dbReference type="CDD" id="cd00190">
    <property type="entry name" value="Tryp_SPc"/>
    <property type="match status" value="1"/>
</dbReference>
<dbReference type="GeneID" id="105270410"/>
<dbReference type="SMART" id="SM00020">
    <property type="entry name" value="Tryp_SPc"/>
    <property type="match status" value="1"/>
</dbReference>
<dbReference type="InterPro" id="IPR038565">
    <property type="entry name" value="CLIP_sf"/>
</dbReference>
<proteinExistence type="inferred from homology"/>
<evidence type="ECO:0000256" key="2">
    <source>
        <dbReference type="ARBA" id="ARBA00022729"/>
    </source>
</evidence>
<reference evidence="11" key="1">
    <citation type="submission" date="2025-08" db="UniProtKB">
        <authorList>
            <consortium name="RefSeq"/>
        </authorList>
    </citation>
    <scope>IDENTIFICATION</scope>
    <source>
        <strain evidence="11">USDA-PBARC FA_bdor</strain>
        <tissue evidence="11">Whole organism</tissue>
    </source>
</reference>
<comment type="similarity">
    <text evidence="6">Belongs to the peptidase S1 family. CLIP subfamily.</text>
</comment>
<dbReference type="FunFam" id="2.40.10.10:FF:000068">
    <property type="entry name" value="transmembrane protease serine 2"/>
    <property type="match status" value="1"/>
</dbReference>
<dbReference type="PRINTS" id="PR00722">
    <property type="entry name" value="CHYMOTRYPSIN"/>
</dbReference>
<dbReference type="KEGG" id="fas:105270410"/>
<dbReference type="GO" id="GO:0006508">
    <property type="term" value="P:proteolysis"/>
    <property type="evidence" value="ECO:0007669"/>
    <property type="project" value="UniProtKB-KW"/>
</dbReference>
<organism evidence="10 11">
    <name type="scientific">Fopius arisanus</name>
    <dbReference type="NCBI Taxonomy" id="64838"/>
    <lineage>
        <taxon>Eukaryota</taxon>
        <taxon>Metazoa</taxon>
        <taxon>Ecdysozoa</taxon>
        <taxon>Arthropoda</taxon>
        <taxon>Hexapoda</taxon>
        <taxon>Insecta</taxon>
        <taxon>Pterygota</taxon>
        <taxon>Neoptera</taxon>
        <taxon>Endopterygota</taxon>
        <taxon>Hymenoptera</taxon>
        <taxon>Apocrita</taxon>
        <taxon>Ichneumonoidea</taxon>
        <taxon>Braconidae</taxon>
        <taxon>Opiinae</taxon>
        <taxon>Fopius</taxon>
    </lineage>
</organism>
<dbReference type="InterPro" id="IPR018114">
    <property type="entry name" value="TRYPSIN_HIS"/>
</dbReference>
<keyword evidence="3 7" id="KW-0378">Hydrolase</keyword>
<sequence>MAVPGKLHMCLLLMWSICPDAKTQREGSPCDLETGEPGECKLLKNCPPRIAEVRQGRRQADSPRCGWDKFEEIVCCPTKIQEKIGIRPADLACQQYENDIFQVVTPSITAGIEANSRELPYMAALGYIDKDKLPEKEVIYGCGGTIIAPTYVLTAAHCVENFQNRVPILVRVGAESLDPKAAGAQFIRIKSIIQHPWYRRSQIYNDIALLKLSNPFKWSTTVKPICLHSKSISEADINANVSIFVAGWGDTDFNGERSDKLMRTPSLNLVPLTKCSESYPRSRRIPRGLNDTVICAVDGDQTRRADSCHGDSGGPLLMLDTQSDTIIGITSFGQTCGSTAPAGYTSVFKYLDWIEQNVWPDTQSRSATD</sequence>
<dbReference type="Pfam" id="PF00089">
    <property type="entry name" value="Trypsin"/>
    <property type="match status" value="1"/>
</dbReference>
<dbReference type="InterPro" id="IPR043504">
    <property type="entry name" value="Peptidase_S1_PA_chymotrypsin"/>
</dbReference>
<dbReference type="OrthoDB" id="6339452at2759"/>
<dbReference type="PROSITE" id="PS00134">
    <property type="entry name" value="TRYPSIN_HIS"/>
    <property type="match status" value="1"/>
</dbReference>
<evidence type="ECO:0000256" key="6">
    <source>
        <dbReference type="ARBA" id="ARBA00024195"/>
    </source>
</evidence>
<keyword evidence="10" id="KW-1185">Reference proteome</keyword>
<keyword evidence="5" id="KW-1015">Disulfide bond</keyword>
<dbReference type="GO" id="GO:0004252">
    <property type="term" value="F:serine-type endopeptidase activity"/>
    <property type="evidence" value="ECO:0007669"/>
    <property type="project" value="InterPro"/>
</dbReference>
<dbReference type="InterPro" id="IPR022700">
    <property type="entry name" value="CLIP"/>
</dbReference>
<feature type="signal peptide" evidence="8">
    <location>
        <begin position="1"/>
        <end position="23"/>
    </location>
</feature>
<dbReference type="PANTHER" id="PTHR24258:SF136">
    <property type="entry name" value="GH06673P-RELATED"/>
    <property type="match status" value="1"/>
</dbReference>
<dbReference type="PANTHER" id="PTHR24258">
    <property type="entry name" value="SERINE PROTEASE-RELATED"/>
    <property type="match status" value="1"/>
</dbReference>
<evidence type="ECO:0000256" key="1">
    <source>
        <dbReference type="ARBA" id="ARBA00022670"/>
    </source>
</evidence>
<gene>
    <name evidence="11" type="primary">LOC105270410</name>
</gene>
<dbReference type="Gene3D" id="3.30.1640.30">
    <property type="match status" value="1"/>
</dbReference>
<evidence type="ECO:0000256" key="7">
    <source>
        <dbReference type="RuleBase" id="RU363034"/>
    </source>
</evidence>
<evidence type="ECO:0000256" key="3">
    <source>
        <dbReference type="ARBA" id="ARBA00022801"/>
    </source>
</evidence>
<evidence type="ECO:0000256" key="4">
    <source>
        <dbReference type="ARBA" id="ARBA00022825"/>
    </source>
</evidence>
<dbReference type="PROSITE" id="PS50240">
    <property type="entry name" value="TRYPSIN_DOM"/>
    <property type="match status" value="1"/>
</dbReference>
<evidence type="ECO:0000313" key="10">
    <source>
        <dbReference type="Proteomes" id="UP000694866"/>
    </source>
</evidence>
<keyword evidence="2 8" id="KW-0732">Signal</keyword>
<dbReference type="Gene3D" id="2.40.10.10">
    <property type="entry name" value="Trypsin-like serine proteases"/>
    <property type="match status" value="1"/>
</dbReference>
<dbReference type="InterPro" id="IPR001254">
    <property type="entry name" value="Trypsin_dom"/>
</dbReference>
<keyword evidence="1 7" id="KW-0645">Protease</keyword>
<evidence type="ECO:0000256" key="8">
    <source>
        <dbReference type="SAM" id="SignalP"/>
    </source>
</evidence>
<dbReference type="PROSITE" id="PS00135">
    <property type="entry name" value="TRYPSIN_SER"/>
    <property type="match status" value="1"/>
</dbReference>